<evidence type="ECO:0000313" key="2">
    <source>
        <dbReference type="Proteomes" id="UP000007127"/>
    </source>
</evidence>
<protein>
    <submittedName>
        <fullName evidence="1">Uncharacterized protein</fullName>
    </submittedName>
</protein>
<dbReference type="EMBL" id="CP004389">
    <property type="protein sequence ID" value="AJD54369.1"/>
    <property type="molecule type" value="Genomic_DNA"/>
</dbReference>
<dbReference type="KEGG" id="txi:TH3_21483"/>
<gene>
    <name evidence="1" type="ORF">TH3_21483</name>
</gene>
<sequence length="220" mass="24871">MRLLVEKGEMFPMSLDDNYSDGFFGGMIVSGLREQKVHNENRRVFENVVKERDDGLKVISALRSEIEALKKKQSEMQLDYDQTWASNHIKSCIAIGLKLAAAEVKERAAAGDSCDFFCGSGIARSSAPDNELLYFEALVWKKAIGDLHWILEEMSPEYRLVFWEHVHRVFGDTFLRCTAPGAAEVPEELIELVNWKRPDIGAHPDAIRVNEAVQGRDNSN</sequence>
<proteinExistence type="predicted"/>
<evidence type="ECO:0000313" key="1">
    <source>
        <dbReference type="EMBL" id="AJD54369.1"/>
    </source>
</evidence>
<reference evidence="1 2" key="1">
    <citation type="journal article" date="2012" name="J. Bacteriol.">
        <title>Genome sequence of Thalassospira xiamenensis type strain M-5.</title>
        <authorList>
            <person name="Lai Q."/>
            <person name="Shao Z."/>
        </authorList>
    </citation>
    <scope>NUCLEOTIDE SEQUENCE [LARGE SCALE GENOMIC DNA]</scope>
    <source>
        <strain evidence="1 2">M-5</strain>
    </source>
</reference>
<dbReference type="Proteomes" id="UP000007127">
    <property type="component" value="Plasmid"/>
</dbReference>
<dbReference type="AlphaFoldDB" id="A0AB72UJL1"/>
<organism evidence="1 2">
    <name type="scientific">Thalassospira xiamenensis M-5 = DSM 17429</name>
    <dbReference type="NCBI Taxonomy" id="1123366"/>
    <lineage>
        <taxon>Bacteria</taxon>
        <taxon>Pseudomonadati</taxon>
        <taxon>Pseudomonadota</taxon>
        <taxon>Alphaproteobacteria</taxon>
        <taxon>Rhodospirillales</taxon>
        <taxon>Thalassospiraceae</taxon>
        <taxon>Thalassospira</taxon>
    </lineage>
</organism>
<accession>A0AB72UJL1</accession>
<name>A0AB72UJL1_9PROT</name>
<keyword evidence="1" id="KW-0614">Plasmid</keyword>
<geneLocation type="plasmid" evidence="2"/>